<name>A0A6A6RE21_9PEZI</name>
<feature type="region of interest" description="Disordered" evidence="1">
    <location>
        <begin position="132"/>
        <end position="152"/>
    </location>
</feature>
<evidence type="ECO:0000313" key="2">
    <source>
        <dbReference type="EMBL" id="KAF2502622.1"/>
    </source>
</evidence>
<feature type="region of interest" description="Disordered" evidence="1">
    <location>
        <begin position="1"/>
        <end position="32"/>
    </location>
</feature>
<protein>
    <submittedName>
        <fullName evidence="2">Uncharacterized protein</fullName>
    </submittedName>
</protein>
<dbReference type="AlphaFoldDB" id="A0A6A6RE21"/>
<feature type="compositionally biased region" description="Polar residues" evidence="1">
    <location>
        <begin position="22"/>
        <end position="32"/>
    </location>
</feature>
<evidence type="ECO:0000256" key="1">
    <source>
        <dbReference type="SAM" id="MobiDB-lite"/>
    </source>
</evidence>
<proteinExistence type="predicted"/>
<dbReference type="Proteomes" id="UP000799750">
    <property type="component" value="Unassembled WGS sequence"/>
</dbReference>
<sequence>MSGSSSSTSEIRISHVDDEGNASENVPSNNSSIKKAGISRFKAASIMALAVSKAQSLENSGFLKKQKDDSTCESEAVVDRDAEKQRPDITYMDDIIPLFIYHRKPNMDQSATPRRLENHEVCSAPQLREGASCRPGSFSMRSKDQTAPNGSASSMKIPEIILQHPNGDQEPVKDFNFHAAEATCRRTRQLVDDVLAEFNRDVNESEKSGGSDYESLEVPLILKSECYELYMVDKSHWRGLLARWIKRREHIWRRRDDFKGDERWP</sequence>
<organism evidence="2 3">
    <name type="scientific">Lophium mytilinum</name>
    <dbReference type="NCBI Taxonomy" id="390894"/>
    <lineage>
        <taxon>Eukaryota</taxon>
        <taxon>Fungi</taxon>
        <taxon>Dikarya</taxon>
        <taxon>Ascomycota</taxon>
        <taxon>Pezizomycotina</taxon>
        <taxon>Dothideomycetes</taxon>
        <taxon>Pleosporomycetidae</taxon>
        <taxon>Mytilinidiales</taxon>
        <taxon>Mytilinidiaceae</taxon>
        <taxon>Lophium</taxon>
    </lineage>
</organism>
<gene>
    <name evidence="2" type="ORF">BU16DRAFT_554672</name>
</gene>
<accession>A0A6A6RE21</accession>
<evidence type="ECO:0000313" key="3">
    <source>
        <dbReference type="Proteomes" id="UP000799750"/>
    </source>
</evidence>
<keyword evidence="3" id="KW-1185">Reference proteome</keyword>
<reference evidence="2" key="1">
    <citation type="journal article" date="2020" name="Stud. Mycol.">
        <title>101 Dothideomycetes genomes: a test case for predicting lifestyles and emergence of pathogens.</title>
        <authorList>
            <person name="Haridas S."/>
            <person name="Albert R."/>
            <person name="Binder M."/>
            <person name="Bloem J."/>
            <person name="Labutti K."/>
            <person name="Salamov A."/>
            <person name="Andreopoulos B."/>
            <person name="Baker S."/>
            <person name="Barry K."/>
            <person name="Bills G."/>
            <person name="Bluhm B."/>
            <person name="Cannon C."/>
            <person name="Castanera R."/>
            <person name="Culley D."/>
            <person name="Daum C."/>
            <person name="Ezra D."/>
            <person name="Gonzalez J."/>
            <person name="Henrissat B."/>
            <person name="Kuo A."/>
            <person name="Liang C."/>
            <person name="Lipzen A."/>
            <person name="Lutzoni F."/>
            <person name="Magnuson J."/>
            <person name="Mondo S."/>
            <person name="Nolan M."/>
            <person name="Ohm R."/>
            <person name="Pangilinan J."/>
            <person name="Park H.-J."/>
            <person name="Ramirez L."/>
            <person name="Alfaro M."/>
            <person name="Sun H."/>
            <person name="Tritt A."/>
            <person name="Yoshinaga Y."/>
            <person name="Zwiers L.-H."/>
            <person name="Turgeon B."/>
            <person name="Goodwin S."/>
            <person name="Spatafora J."/>
            <person name="Crous P."/>
            <person name="Grigoriev I."/>
        </authorList>
    </citation>
    <scope>NUCLEOTIDE SEQUENCE</scope>
    <source>
        <strain evidence="2">CBS 269.34</strain>
    </source>
</reference>
<dbReference type="EMBL" id="MU004181">
    <property type="protein sequence ID" value="KAF2502622.1"/>
    <property type="molecule type" value="Genomic_DNA"/>
</dbReference>